<dbReference type="AlphaFoldDB" id="A0A401GNG7"/>
<reference evidence="1 2" key="1">
    <citation type="journal article" date="2018" name="Sci. Rep.">
        <title>Genome sequence of the cauliflower mushroom Sparassis crispa (Hanabiratake) and its association with beneficial usage.</title>
        <authorList>
            <person name="Kiyama R."/>
            <person name="Furutani Y."/>
            <person name="Kawaguchi K."/>
            <person name="Nakanishi T."/>
        </authorList>
    </citation>
    <scope>NUCLEOTIDE SEQUENCE [LARGE SCALE GENOMIC DNA]</scope>
</reference>
<dbReference type="EMBL" id="BFAD01000005">
    <property type="protein sequence ID" value="GBE83742.1"/>
    <property type="molecule type" value="Genomic_DNA"/>
</dbReference>
<evidence type="ECO:0000313" key="2">
    <source>
        <dbReference type="Proteomes" id="UP000287166"/>
    </source>
</evidence>
<protein>
    <submittedName>
        <fullName evidence="1">Uncharacterized protein</fullName>
    </submittedName>
</protein>
<comment type="caution">
    <text evidence="1">The sequence shown here is derived from an EMBL/GenBank/DDBJ whole genome shotgun (WGS) entry which is preliminary data.</text>
</comment>
<dbReference type="RefSeq" id="XP_027614655.1">
    <property type="nucleotide sequence ID" value="XM_027758854.1"/>
</dbReference>
<organism evidence="1 2">
    <name type="scientific">Sparassis crispa</name>
    <dbReference type="NCBI Taxonomy" id="139825"/>
    <lineage>
        <taxon>Eukaryota</taxon>
        <taxon>Fungi</taxon>
        <taxon>Dikarya</taxon>
        <taxon>Basidiomycota</taxon>
        <taxon>Agaricomycotina</taxon>
        <taxon>Agaricomycetes</taxon>
        <taxon>Polyporales</taxon>
        <taxon>Sparassidaceae</taxon>
        <taxon>Sparassis</taxon>
    </lineage>
</organism>
<evidence type="ECO:0000313" key="1">
    <source>
        <dbReference type="EMBL" id="GBE83742.1"/>
    </source>
</evidence>
<dbReference type="GeneID" id="38780659"/>
<gene>
    <name evidence="1" type="ORF">SCP_0507980</name>
</gene>
<name>A0A401GNG7_9APHY</name>
<proteinExistence type="predicted"/>
<dbReference type="InParanoid" id="A0A401GNG7"/>
<sequence>MRINDACHVAAWHASRARPLCAIVPTFSDADRLFSSSSSSFLSSHPILTNDSTMALDASDICKAVQGTKMATVMAICIAIYELTGLGYPQGTETRDNPYPQVRVAYPRGYEYGYTSGYPGVYPCSALDEIS</sequence>
<dbReference type="Proteomes" id="UP000287166">
    <property type="component" value="Unassembled WGS sequence"/>
</dbReference>
<accession>A0A401GNG7</accession>
<keyword evidence="2" id="KW-1185">Reference proteome</keyword>